<evidence type="ECO:0000313" key="3">
    <source>
        <dbReference type="Proteomes" id="UP001162175"/>
    </source>
</evidence>
<comment type="caution">
    <text evidence="2">The sequence shown here is derived from an EMBL/GenBank/DDBJ whole genome shotgun (WGS) entry which is preliminary data.</text>
</comment>
<reference evidence="2" key="1">
    <citation type="submission" date="2022-11" db="EMBL/GenBank/DDBJ databases">
        <title>Draft genome of Mycoplasma arginini isolated from fly.</title>
        <authorList>
            <person name="Severgnini M."/>
            <person name="Gioia G."/>
            <person name="Cremonesi P."/>
            <person name="Moroni P."/>
            <person name="Addis M.F."/>
            <person name="Castiglioni B."/>
        </authorList>
    </citation>
    <scope>NUCLEOTIDE SEQUENCE</scope>
    <source>
        <strain evidence="2">QMP CG1-1632</strain>
    </source>
</reference>
<keyword evidence="1" id="KW-1133">Transmembrane helix</keyword>
<name>A0AA43QYJ5_MYCAR</name>
<sequence length="123" mass="11950">MFPTITFIYGLGFVIPAAISLGSKGREGAGVTSATTLTPLISITILSVLFLGGVGSGLGGTGVGLGGTGVGLGGTGVGSGLGGTTTGGFGTSFNLWSVIDTLAFVVSGVPLWKISGLAPFWLL</sequence>
<keyword evidence="1" id="KW-0472">Membrane</keyword>
<evidence type="ECO:0000256" key="1">
    <source>
        <dbReference type="SAM" id="Phobius"/>
    </source>
</evidence>
<evidence type="ECO:0000313" key="2">
    <source>
        <dbReference type="EMBL" id="MDI3349398.1"/>
    </source>
</evidence>
<protein>
    <submittedName>
        <fullName evidence="2">Uncharacterized protein</fullName>
    </submittedName>
</protein>
<dbReference type="Proteomes" id="UP001162175">
    <property type="component" value="Unassembled WGS sequence"/>
</dbReference>
<feature type="transmembrane region" description="Helical" evidence="1">
    <location>
        <begin position="34"/>
        <end position="55"/>
    </location>
</feature>
<dbReference type="AlphaFoldDB" id="A0AA43QYJ5"/>
<keyword evidence="1" id="KW-0812">Transmembrane</keyword>
<organism evidence="2 3">
    <name type="scientific">Mycoplasmopsis arginini</name>
    <name type="common">Mycoplasma arginini</name>
    <dbReference type="NCBI Taxonomy" id="2094"/>
    <lineage>
        <taxon>Bacteria</taxon>
        <taxon>Bacillati</taxon>
        <taxon>Mycoplasmatota</taxon>
        <taxon>Mycoplasmoidales</taxon>
        <taxon>Metamycoplasmataceae</taxon>
        <taxon>Mycoplasmopsis</taxon>
    </lineage>
</organism>
<dbReference type="EMBL" id="JAPFAR010000007">
    <property type="protein sequence ID" value="MDI3349398.1"/>
    <property type="molecule type" value="Genomic_DNA"/>
</dbReference>
<proteinExistence type="predicted"/>
<gene>
    <name evidence="2" type="ORF">DCBHLPFO_00519</name>
</gene>
<accession>A0AA43QYJ5</accession>
<feature type="transmembrane region" description="Helical" evidence="1">
    <location>
        <begin position="6"/>
        <end position="22"/>
    </location>
</feature>